<dbReference type="EMBL" id="JAIGNQ010000004">
    <property type="protein sequence ID" value="MBX7489774.1"/>
    <property type="molecule type" value="Genomic_DNA"/>
</dbReference>
<evidence type="ECO:0000313" key="2">
    <source>
        <dbReference type="Proteomes" id="UP000776651"/>
    </source>
</evidence>
<accession>A0ABS7JK52</accession>
<name>A0ABS7JK52_9SPHN</name>
<proteinExistence type="predicted"/>
<keyword evidence="2" id="KW-1185">Reference proteome</keyword>
<evidence type="ECO:0000313" key="1">
    <source>
        <dbReference type="EMBL" id="MBX7489774.1"/>
    </source>
</evidence>
<dbReference type="Proteomes" id="UP000776651">
    <property type="component" value="Unassembled WGS sequence"/>
</dbReference>
<evidence type="ECO:0008006" key="3">
    <source>
        <dbReference type="Google" id="ProtNLM"/>
    </source>
</evidence>
<sequence>MTNKASLISKILAELRKAQTETWKRPAAGRVKRISFPPALWLGDGRSIRVTEALLDAVYAYTRICWNNDPALKPRFKIEELNKITAQSFGLALAEIDLDTSDAQLHPAVSERVEELLAEQIAGHNRAIDLTLGCHLIEGDEPYPLQVGPVLFETREAWRLRMLAAGKLSPTTARRLYARWSSKSPRKRKRSFDSSAEESIVDAVSDCPVVCSVATEGLSGRYIQEKGLLAARLAMTAISLTWHQPSEGLRWMNLLYDRRRSHRHTVLFGSGSNVGSNSECAELPVGRYSEPELLENLRSYRWLFEQIGEALYGYVQPNRSTKRPKVMNALFLSLCWYHEACRESLDQIATTKFAASMDALTGGKGLPGILSLISARLGPKPDDPLMTDGRKTKKVMAQIYNDGRSKLIHGASADFAHDWTQVRASAEVIGRWLLTTSCDWLCENSGVDDLNRLREK</sequence>
<dbReference type="RefSeq" id="WP_221598845.1">
    <property type="nucleotide sequence ID" value="NZ_JAIGNQ010000004.1"/>
</dbReference>
<comment type="caution">
    <text evidence="1">The sequence shown here is derived from an EMBL/GenBank/DDBJ whole genome shotgun (WGS) entry which is preliminary data.</text>
</comment>
<reference evidence="1 2" key="1">
    <citation type="submission" date="2021-08" db="EMBL/GenBank/DDBJ databases">
        <title>Comparative Genomics Analysis of the Genus Qipengyuania Reveals Extensive Genetic Diversity and Metabolic Versatility, Including the Description of Fifteen Novel Species.</title>
        <authorList>
            <person name="Liu Y."/>
        </authorList>
    </citation>
    <scope>NUCLEOTIDE SEQUENCE [LARGE SCALE GENOMIC DNA]</scope>
    <source>
        <strain evidence="1 2">GH25</strain>
    </source>
</reference>
<organism evidence="1 2">
    <name type="scientific">Qipengyuania pacifica</name>
    <dbReference type="NCBI Taxonomy" id="2860199"/>
    <lineage>
        <taxon>Bacteria</taxon>
        <taxon>Pseudomonadati</taxon>
        <taxon>Pseudomonadota</taxon>
        <taxon>Alphaproteobacteria</taxon>
        <taxon>Sphingomonadales</taxon>
        <taxon>Erythrobacteraceae</taxon>
        <taxon>Qipengyuania</taxon>
    </lineage>
</organism>
<gene>
    <name evidence="1" type="ORF">K3177_14795</name>
</gene>
<protein>
    <recommendedName>
        <fullName evidence="3">Apea-like HEPN domain-containing protein</fullName>
    </recommendedName>
</protein>